<feature type="chain" id="PRO_5015698932" description="EF-hand domain-containing protein" evidence="2">
    <location>
        <begin position="16"/>
        <end position="146"/>
    </location>
</feature>
<evidence type="ECO:0000259" key="3">
    <source>
        <dbReference type="PROSITE" id="PS50222"/>
    </source>
</evidence>
<comment type="caution">
    <text evidence="4">The sequence shown here is derived from an EMBL/GenBank/DDBJ whole genome shotgun (WGS) entry which is preliminary data.</text>
</comment>
<dbReference type="InterPro" id="IPR011992">
    <property type="entry name" value="EF-hand-dom_pair"/>
</dbReference>
<dbReference type="OrthoDB" id="26525at2759"/>
<protein>
    <recommendedName>
        <fullName evidence="3">EF-hand domain-containing protein</fullName>
    </recommendedName>
</protein>
<evidence type="ECO:0000256" key="1">
    <source>
        <dbReference type="ARBA" id="ARBA00022837"/>
    </source>
</evidence>
<sequence length="146" mass="16472">MKFLILFGLLAVVFGIHSPYFSVSPEAIRQGFVAVDFNHDGFMTLNEVQEFSKKRDLNGDGFVSYTEYKLSQPQKTPNRIVRGQFKYYDKLDGEIDDKISPSGDVNLMNILDTNKNGEVTLEEFEENMPKIVVGITKEIDALVVVG</sequence>
<gene>
    <name evidence="4" type="ORF">C0Q70_12990</name>
</gene>
<evidence type="ECO:0000313" key="5">
    <source>
        <dbReference type="Proteomes" id="UP000245119"/>
    </source>
</evidence>
<dbReference type="Proteomes" id="UP000245119">
    <property type="component" value="Linkage Group LG7"/>
</dbReference>
<dbReference type="PROSITE" id="PS00018">
    <property type="entry name" value="EF_HAND_1"/>
    <property type="match status" value="2"/>
</dbReference>
<evidence type="ECO:0000313" key="4">
    <source>
        <dbReference type="EMBL" id="PVD27816.1"/>
    </source>
</evidence>
<feature type="domain" description="EF-hand" evidence="3">
    <location>
        <begin position="23"/>
        <end position="58"/>
    </location>
</feature>
<dbReference type="EMBL" id="PZQS01000007">
    <property type="protein sequence ID" value="PVD27816.1"/>
    <property type="molecule type" value="Genomic_DNA"/>
</dbReference>
<dbReference type="PROSITE" id="PS50222">
    <property type="entry name" value="EF_HAND_2"/>
    <property type="match status" value="2"/>
</dbReference>
<proteinExistence type="predicted"/>
<evidence type="ECO:0000256" key="2">
    <source>
        <dbReference type="SAM" id="SignalP"/>
    </source>
</evidence>
<dbReference type="GO" id="GO:0005509">
    <property type="term" value="F:calcium ion binding"/>
    <property type="evidence" value="ECO:0007669"/>
    <property type="project" value="InterPro"/>
</dbReference>
<dbReference type="AlphaFoldDB" id="A0A2T7P332"/>
<keyword evidence="2" id="KW-0732">Signal</keyword>
<dbReference type="SUPFAM" id="SSF47473">
    <property type="entry name" value="EF-hand"/>
    <property type="match status" value="1"/>
</dbReference>
<feature type="signal peptide" evidence="2">
    <location>
        <begin position="1"/>
        <end position="15"/>
    </location>
</feature>
<feature type="domain" description="EF-hand" evidence="3">
    <location>
        <begin position="106"/>
        <end position="134"/>
    </location>
</feature>
<organism evidence="4 5">
    <name type="scientific">Pomacea canaliculata</name>
    <name type="common">Golden apple snail</name>
    <dbReference type="NCBI Taxonomy" id="400727"/>
    <lineage>
        <taxon>Eukaryota</taxon>
        <taxon>Metazoa</taxon>
        <taxon>Spiralia</taxon>
        <taxon>Lophotrochozoa</taxon>
        <taxon>Mollusca</taxon>
        <taxon>Gastropoda</taxon>
        <taxon>Caenogastropoda</taxon>
        <taxon>Architaenioglossa</taxon>
        <taxon>Ampullarioidea</taxon>
        <taxon>Ampullariidae</taxon>
        <taxon>Pomacea</taxon>
    </lineage>
</organism>
<dbReference type="Pfam" id="PF13202">
    <property type="entry name" value="EF-hand_5"/>
    <property type="match status" value="2"/>
</dbReference>
<dbReference type="InterPro" id="IPR002048">
    <property type="entry name" value="EF_hand_dom"/>
</dbReference>
<keyword evidence="5" id="KW-1185">Reference proteome</keyword>
<dbReference type="Gene3D" id="1.10.238.10">
    <property type="entry name" value="EF-hand"/>
    <property type="match status" value="1"/>
</dbReference>
<keyword evidence="1" id="KW-0106">Calcium</keyword>
<name>A0A2T7P332_POMCA</name>
<reference evidence="4 5" key="1">
    <citation type="submission" date="2018-04" db="EMBL/GenBank/DDBJ databases">
        <title>The genome of golden apple snail Pomacea canaliculata provides insight into stress tolerance and invasive adaptation.</title>
        <authorList>
            <person name="Liu C."/>
            <person name="Liu B."/>
            <person name="Ren Y."/>
            <person name="Zhang Y."/>
            <person name="Wang H."/>
            <person name="Li S."/>
            <person name="Jiang F."/>
            <person name="Yin L."/>
            <person name="Zhang G."/>
            <person name="Qian W."/>
            <person name="Fan W."/>
        </authorList>
    </citation>
    <scope>NUCLEOTIDE SEQUENCE [LARGE SCALE GENOMIC DNA]</scope>
    <source>
        <strain evidence="4">SZHN2017</strain>
        <tissue evidence="4">Muscle</tissue>
    </source>
</reference>
<dbReference type="InterPro" id="IPR018247">
    <property type="entry name" value="EF_Hand_1_Ca_BS"/>
</dbReference>
<accession>A0A2T7P332</accession>